<reference evidence="2 3" key="2">
    <citation type="journal article" date="2010" name="J. Bacteriol.">
        <title>Complete genome sequence of Beijerinckia indica subsp. indica.</title>
        <authorList>
            <person name="Tamas I."/>
            <person name="Dedysh S.N."/>
            <person name="Liesack W."/>
            <person name="Stott M.B."/>
            <person name="Alam M."/>
            <person name="Murrell J.C."/>
            <person name="Dunfield P.F."/>
        </authorList>
    </citation>
    <scope>NUCLEOTIDE SEQUENCE [LARGE SCALE GENOMIC DNA]</scope>
    <source>
        <strain evidence="3">ATCC 9039 / DSM 1715 / NCIMB 8712</strain>
    </source>
</reference>
<dbReference type="EMBL" id="CP001016">
    <property type="protein sequence ID" value="ACB95845.1"/>
    <property type="molecule type" value="Genomic_DNA"/>
</dbReference>
<accession>B2IGT4</accession>
<sequence length="116" mass="13050">MFSSMKILIVVSCCAFVTVAQAGELTEEKEHRAEAQAERICFSANSTREQVVAQHLVPPFQIIQRESQQRKAESLGARLCRWKGQLVYEINLLRQDGHVIHVYFNATSGTAMADAR</sequence>
<protein>
    <recommendedName>
        <fullName evidence="4">PepSY domain-containing protein</fullName>
    </recommendedName>
</protein>
<dbReference type="eggNOG" id="ENOG50331NU">
    <property type="taxonomic scope" value="Bacteria"/>
</dbReference>
<dbReference type="KEGG" id="bid:Bind_2227"/>
<proteinExistence type="predicted"/>
<dbReference type="HOGENOM" id="CLU_2092007_0_0_5"/>
<dbReference type="AlphaFoldDB" id="B2IGT4"/>
<organism evidence="2 3">
    <name type="scientific">Beijerinckia indica subsp. indica (strain ATCC 9039 / DSM 1715 / NCIMB 8712)</name>
    <dbReference type="NCBI Taxonomy" id="395963"/>
    <lineage>
        <taxon>Bacteria</taxon>
        <taxon>Pseudomonadati</taxon>
        <taxon>Pseudomonadota</taxon>
        <taxon>Alphaproteobacteria</taxon>
        <taxon>Hyphomicrobiales</taxon>
        <taxon>Beijerinckiaceae</taxon>
        <taxon>Beijerinckia</taxon>
    </lineage>
</organism>
<name>B2IGT4_BEII9</name>
<gene>
    <name evidence="2" type="ordered locus">Bind_2227</name>
</gene>
<evidence type="ECO:0008006" key="4">
    <source>
        <dbReference type="Google" id="ProtNLM"/>
    </source>
</evidence>
<reference evidence="3" key="1">
    <citation type="submission" date="2008-03" db="EMBL/GenBank/DDBJ databases">
        <title>Complete sequence of chromosome of Beijerinckia indica subsp. indica ATCC 9039.</title>
        <authorList>
            <consortium name="US DOE Joint Genome Institute"/>
            <person name="Copeland A."/>
            <person name="Lucas S."/>
            <person name="Lapidus A."/>
            <person name="Glavina del Rio T."/>
            <person name="Dalin E."/>
            <person name="Tice H."/>
            <person name="Bruce D."/>
            <person name="Goodwin L."/>
            <person name="Pitluck S."/>
            <person name="LaButti K."/>
            <person name="Schmutz J."/>
            <person name="Larimer F."/>
            <person name="Land M."/>
            <person name="Hauser L."/>
            <person name="Kyrpides N."/>
            <person name="Mikhailova N."/>
            <person name="Dunfield P.F."/>
            <person name="Dedysh S.N."/>
            <person name="Liesack W."/>
            <person name="Saw J.H."/>
            <person name="Alam M."/>
            <person name="Chen Y."/>
            <person name="Murrell J.C."/>
            <person name="Richardson P."/>
        </authorList>
    </citation>
    <scope>NUCLEOTIDE SEQUENCE [LARGE SCALE GENOMIC DNA]</scope>
    <source>
        <strain evidence="3">ATCC 9039 / DSM 1715 / NCIMB 8712</strain>
    </source>
</reference>
<feature type="chain" id="PRO_5002776686" description="PepSY domain-containing protein" evidence="1">
    <location>
        <begin position="23"/>
        <end position="116"/>
    </location>
</feature>
<dbReference type="STRING" id="395963.Bind_2227"/>
<evidence type="ECO:0000313" key="3">
    <source>
        <dbReference type="Proteomes" id="UP000001695"/>
    </source>
</evidence>
<keyword evidence="1" id="KW-0732">Signal</keyword>
<feature type="signal peptide" evidence="1">
    <location>
        <begin position="1"/>
        <end position="22"/>
    </location>
</feature>
<keyword evidence="3" id="KW-1185">Reference proteome</keyword>
<evidence type="ECO:0000256" key="1">
    <source>
        <dbReference type="SAM" id="SignalP"/>
    </source>
</evidence>
<evidence type="ECO:0000313" key="2">
    <source>
        <dbReference type="EMBL" id="ACB95845.1"/>
    </source>
</evidence>
<dbReference type="Proteomes" id="UP000001695">
    <property type="component" value="Chromosome"/>
</dbReference>